<feature type="domain" description="Ion transport" evidence="21">
    <location>
        <begin position="497"/>
        <end position="639"/>
    </location>
</feature>
<evidence type="ECO:0000256" key="18">
    <source>
        <dbReference type="PROSITE-ProRule" id="PRU00023"/>
    </source>
</evidence>
<comment type="subcellular location">
    <subcellularLocation>
        <location evidence="2">Cell membrane</location>
        <topology evidence="2">Multi-pass membrane protein</topology>
    </subcellularLocation>
    <subcellularLocation>
        <location evidence="1">Target cell membrane</location>
    </subcellularLocation>
</comment>
<feature type="region of interest" description="Disordered" evidence="19">
    <location>
        <begin position="806"/>
        <end position="836"/>
    </location>
</feature>
<feature type="transmembrane region" description="Helical" evidence="20">
    <location>
        <begin position="506"/>
        <end position="528"/>
    </location>
</feature>
<evidence type="ECO:0000256" key="13">
    <source>
        <dbReference type="ARBA" id="ARBA00023028"/>
    </source>
</evidence>
<keyword evidence="6" id="KW-1052">Target cell membrane</keyword>
<dbReference type="SMART" id="SM00248">
    <property type="entry name" value="ANK"/>
    <property type="match status" value="5"/>
</dbReference>
<dbReference type="EMBL" id="CP092875">
    <property type="protein sequence ID" value="UYV76201.1"/>
    <property type="molecule type" value="Genomic_DNA"/>
</dbReference>
<evidence type="ECO:0000256" key="8">
    <source>
        <dbReference type="ARBA" id="ARBA00022673"/>
    </source>
</evidence>
<evidence type="ECO:0000256" key="2">
    <source>
        <dbReference type="ARBA" id="ARBA00004651"/>
    </source>
</evidence>
<dbReference type="InterPro" id="IPR002110">
    <property type="entry name" value="Ankyrin_rpt"/>
</dbReference>
<keyword evidence="16" id="KW-1053">Target membrane</keyword>
<feature type="transmembrane region" description="Helical" evidence="20">
    <location>
        <begin position="616"/>
        <end position="642"/>
    </location>
</feature>
<protein>
    <submittedName>
        <fullName evidence="22">Iav</fullName>
    </submittedName>
</protein>
<feature type="compositionally biased region" description="Basic residues" evidence="19">
    <location>
        <begin position="823"/>
        <end position="836"/>
    </location>
</feature>
<keyword evidence="11" id="KW-0106">Calcium</keyword>
<dbReference type="InterPro" id="IPR036770">
    <property type="entry name" value="Ankyrin_rpt-contain_sf"/>
</dbReference>
<keyword evidence="13" id="KW-0800">Toxin</keyword>
<dbReference type="InterPro" id="IPR005821">
    <property type="entry name" value="Ion_trans_dom"/>
</dbReference>
<keyword evidence="15 20" id="KW-0472">Membrane</keyword>
<keyword evidence="5" id="KW-0268">Exocytosis</keyword>
<dbReference type="SUPFAM" id="SSF48403">
    <property type="entry name" value="Ankyrin repeat"/>
    <property type="match status" value="1"/>
</dbReference>
<dbReference type="Proteomes" id="UP001235939">
    <property type="component" value="Chromosome 13"/>
</dbReference>
<keyword evidence="18" id="KW-0040">ANK repeat</keyword>
<keyword evidence="14" id="KW-0406">Ion transport</keyword>
<dbReference type="Pfam" id="PF00520">
    <property type="entry name" value="Ion_trans"/>
    <property type="match status" value="1"/>
</dbReference>
<feature type="repeat" description="ANK" evidence="18">
    <location>
        <begin position="221"/>
        <end position="253"/>
    </location>
</feature>
<dbReference type="PANTHER" id="PTHR10582">
    <property type="entry name" value="TRANSIENT RECEPTOR POTENTIAL ION CHANNEL PROTEIN"/>
    <property type="match status" value="1"/>
</dbReference>
<keyword evidence="12 20" id="KW-1133">Transmembrane helix</keyword>
<dbReference type="PROSITE" id="PS50088">
    <property type="entry name" value="ANK_REPEAT"/>
    <property type="match status" value="2"/>
</dbReference>
<reference evidence="22 23" key="1">
    <citation type="submission" date="2022-01" db="EMBL/GenBank/DDBJ databases">
        <title>A chromosomal length assembly of Cordylochernes scorpioides.</title>
        <authorList>
            <person name="Zeh D."/>
            <person name="Zeh J."/>
        </authorList>
    </citation>
    <scope>NUCLEOTIDE SEQUENCE [LARGE SCALE GENOMIC DNA]</scope>
    <source>
        <strain evidence="22">IN4F17</strain>
        <tissue evidence="22">Whole Body</tissue>
    </source>
</reference>
<evidence type="ECO:0000256" key="20">
    <source>
        <dbReference type="SAM" id="Phobius"/>
    </source>
</evidence>
<evidence type="ECO:0000256" key="9">
    <source>
        <dbReference type="ARBA" id="ARBA00022692"/>
    </source>
</evidence>
<evidence type="ECO:0000256" key="1">
    <source>
        <dbReference type="ARBA" id="ARBA00004175"/>
    </source>
</evidence>
<evidence type="ECO:0000256" key="10">
    <source>
        <dbReference type="ARBA" id="ARBA00022737"/>
    </source>
</evidence>
<evidence type="ECO:0000256" key="6">
    <source>
        <dbReference type="ARBA" id="ARBA00022537"/>
    </source>
</evidence>
<keyword evidence="13" id="KW-0528">Neurotoxin</keyword>
<evidence type="ECO:0000256" key="17">
    <source>
        <dbReference type="ARBA" id="ARBA00023303"/>
    </source>
</evidence>
<proteinExistence type="predicted"/>
<evidence type="ECO:0000256" key="14">
    <source>
        <dbReference type="ARBA" id="ARBA00023065"/>
    </source>
</evidence>
<feature type="repeat" description="ANK" evidence="18">
    <location>
        <begin position="58"/>
        <end position="90"/>
    </location>
</feature>
<evidence type="ECO:0000256" key="11">
    <source>
        <dbReference type="ARBA" id="ARBA00022837"/>
    </source>
</evidence>
<keyword evidence="4" id="KW-1003">Cell membrane</keyword>
<accession>A0ABY6L7H1</accession>
<evidence type="ECO:0000256" key="4">
    <source>
        <dbReference type="ARBA" id="ARBA00022475"/>
    </source>
</evidence>
<evidence type="ECO:0000256" key="3">
    <source>
        <dbReference type="ARBA" id="ARBA00022448"/>
    </source>
</evidence>
<keyword evidence="8" id="KW-0107">Calcium channel</keyword>
<evidence type="ECO:0000256" key="19">
    <source>
        <dbReference type="SAM" id="MobiDB-lite"/>
    </source>
</evidence>
<feature type="transmembrane region" description="Helical" evidence="20">
    <location>
        <begin position="540"/>
        <end position="559"/>
    </location>
</feature>
<evidence type="ECO:0000256" key="15">
    <source>
        <dbReference type="ARBA" id="ARBA00023136"/>
    </source>
</evidence>
<sequence>MEDSCEIDRIVRTQTGGRIQEQTPIGIDRRGNRKSLRTTLEITSVEITSNACPGQSYLGELPLSWAAACGSEPIYNLLVARGADPCWRDSLGNSVLHVLVVLDRRDMYGYALRHPQHPADDTILNNAGLSPLALACKLGRIAIFSEMLQLSSLGESRRACWRLEARGLLGESLLHVLLMGQTAAHVALAELLLRLFPALAWDVVEGPDYRDCMRCPGQSYLGELPLSWAAACGSEPIYNLLVARGADPCWRDSLGNSVLHVLVVLDRRDMYGYALRHPQHPADDTILNNAGLSPLALACKLGRIAIFSEMLQLSSLEFWRYSNITCSGYPLDALDSLHPDGKINWNSALMIILNGKTSGHLDMLDCGVMQRLLEEKWKTFARVSTDLLYTYSTVLAVTGAETVPEEAVTNVSSACVPWHRCLPKASDHGIPLGPARCGRAGADGPGAVGGGLRPDIRDVINGKQLGNPAKAVFLLSNLLVLSCLPCRLIGWRLWEDRLLSLAVPGAWFFLLFFAGAIRLTGPFITMIYKMLAGDMVRFSIIYLIFLSGFSQGNTSVYIYSHLVEKVTVEDAGDEDFQEDWNSYHKTWMSLFQMTLGVYEYRQVSGAYYSLTSRLTFATFMVTVSILMLNLLIAMMAATYCSVVTQGEREWRRQTYVTVSCSTKPQQTSSAVGHIALTPVSQCESHNDMTVQWAKITLELERTLRPEEARLHLQNYSIELPAGRRAVLVIRTLAKSKAAQRRSALSCWKRASRKVRVALRQCGGKAKAVLERLPSLDLDSKPADKEGQLGQALSQLVFAHNLDLPAIPEPPLPPVKEEPEIPPRHRRHRDQCKKRKLRRHLPRVSPEIGRQRLSLWSTKSLKPLAALVEWPDVEL</sequence>
<gene>
    <name evidence="22" type="ORF">LAZ67_13003002</name>
</gene>
<keyword evidence="17" id="KW-0407">Ion channel</keyword>
<evidence type="ECO:0000256" key="16">
    <source>
        <dbReference type="ARBA" id="ARBA00023298"/>
    </source>
</evidence>
<evidence type="ECO:0000313" key="22">
    <source>
        <dbReference type="EMBL" id="UYV76201.1"/>
    </source>
</evidence>
<dbReference type="InterPro" id="IPR024862">
    <property type="entry name" value="TRPV"/>
</dbReference>
<evidence type="ECO:0000259" key="21">
    <source>
        <dbReference type="Pfam" id="PF00520"/>
    </source>
</evidence>
<dbReference type="Gene3D" id="1.25.40.20">
    <property type="entry name" value="Ankyrin repeat-containing domain"/>
    <property type="match status" value="2"/>
</dbReference>
<keyword evidence="9 20" id="KW-0812">Transmembrane</keyword>
<evidence type="ECO:0000256" key="7">
    <source>
        <dbReference type="ARBA" id="ARBA00022568"/>
    </source>
</evidence>
<evidence type="ECO:0000256" key="5">
    <source>
        <dbReference type="ARBA" id="ARBA00022483"/>
    </source>
</evidence>
<name>A0ABY6L7H1_9ARAC</name>
<keyword evidence="23" id="KW-1185">Reference proteome</keyword>
<evidence type="ECO:0000256" key="12">
    <source>
        <dbReference type="ARBA" id="ARBA00022989"/>
    </source>
</evidence>
<organism evidence="22 23">
    <name type="scientific">Cordylochernes scorpioides</name>
    <dbReference type="NCBI Taxonomy" id="51811"/>
    <lineage>
        <taxon>Eukaryota</taxon>
        <taxon>Metazoa</taxon>
        <taxon>Ecdysozoa</taxon>
        <taxon>Arthropoda</taxon>
        <taxon>Chelicerata</taxon>
        <taxon>Arachnida</taxon>
        <taxon>Pseudoscorpiones</taxon>
        <taxon>Cheliferoidea</taxon>
        <taxon>Chernetidae</taxon>
        <taxon>Cordylochernes</taxon>
    </lineage>
</organism>
<keyword evidence="13" id="KW-0638">Presynaptic neurotoxin</keyword>
<keyword evidence="3" id="KW-0813">Transport</keyword>
<keyword evidence="7" id="KW-0109">Calcium transport</keyword>
<keyword evidence="10" id="KW-0677">Repeat</keyword>
<feature type="transmembrane region" description="Helical" evidence="20">
    <location>
        <begin position="471"/>
        <end position="494"/>
    </location>
</feature>
<evidence type="ECO:0000313" key="23">
    <source>
        <dbReference type="Proteomes" id="UP001235939"/>
    </source>
</evidence>
<dbReference type="PANTHER" id="PTHR10582:SF2">
    <property type="entry name" value="INACTIVE"/>
    <property type="match status" value="1"/>
</dbReference>